<organism evidence="1 2">
    <name type="scientific">Podarcis lilfordi</name>
    <name type="common">Lilford's wall lizard</name>
    <dbReference type="NCBI Taxonomy" id="74358"/>
    <lineage>
        <taxon>Eukaryota</taxon>
        <taxon>Metazoa</taxon>
        <taxon>Chordata</taxon>
        <taxon>Craniata</taxon>
        <taxon>Vertebrata</taxon>
        <taxon>Euteleostomi</taxon>
        <taxon>Lepidosauria</taxon>
        <taxon>Squamata</taxon>
        <taxon>Bifurcata</taxon>
        <taxon>Unidentata</taxon>
        <taxon>Episquamata</taxon>
        <taxon>Laterata</taxon>
        <taxon>Lacertibaenia</taxon>
        <taxon>Lacertidae</taxon>
        <taxon>Podarcis</taxon>
    </lineage>
</organism>
<sequence length="126" mass="14260">MVLKNAIPGPKPLNQERWIKNTVPMTQFLQKCCFLAFVPGKQKVASNRENVVVIKDKLYMLYIIPFFLKGSEHIRGCLCLSNFSNTHCPRGAEQLTDGNTEMFCPLETVQEVKCKRLVGGVALYSH</sequence>
<keyword evidence="2" id="KW-1185">Reference proteome</keyword>
<dbReference type="Proteomes" id="UP001178461">
    <property type="component" value="Chromosome 12"/>
</dbReference>
<proteinExistence type="predicted"/>
<reference evidence="1" key="1">
    <citation type="submission" date="2022-12" db="EMBL/GenBank/DDBJ databases">
        <authorList>
            <person name="Alioto T."/>
            <person name="Alioto T."/>
            <person name="Gomez Garrido J."/>
        </authorList>
    </citation>
    <scope>NUCLEOTIDE SEQUENCE</scope>
</reference>
<dbReference type="AlphaFoldDB" id="A0AA35PLI6"/>
<accession>A0AA35PLI6</accession>
<evidence type="ECO:0000313" key="1">
    <source>
        <dbReference type="EMBL" id="CAI5789097.1"/>
    </source>
</evidence>
<evidence type="ECO:0000313" key="2">
    <source>
        <dbReference type="Proteomes" id="UP001178461"/>
    </source>
</evidence>
<gene>
    <name evidence="1" type="ORF">PODLI_1B005657</name>
</gene>
<protein>
    <submittedName>
        <fullName evidence="1">Uncharacterized protein</fullName>
    </submittedName>
</protein>
<name>A0AA35PLI6_9SAUR</name>
<dbReference type="EMBL" id="OX395137">
    <property type="protein sequence ID" value="CAI5789097.1"/>
    <property type="molecule type" value="Genomic_DNA"/>
</dbReference>